<evidence type="ECO:0000256" key="1">
    <source>
        <dbReference type="ARBA" id="ARBA00022723"/>
    </source>
</evidence>
<evidence type="ECO:0000313" key="7">
    <source>
        <dbReference type="Proteomes" id="UP001159363"/>
    </source>
</evidence>
<proteinExistence type="predicted"/>
<dbReference type="Pfam" id="PF21361">
    <property type="entry name" value="Sina_ZnF"/>
    <property type="match status" value="1"/>
</dbReference>
<evidence type="ECO:0000256" key="3">
    <source>
        <dbReference type="ARBA" id="ARBA00022833"/>
    </source>
</evidence>
<dbReference type="InterPro" id="IPR013083">
    <property type="entry name" value="Znf_RING/FYVE/PHD"/>
</dbReference>
<dbReference type="SUPFAM" id="SSF49599">
    <property type="entry name" value="TRAF domain-like"/>
    <property type="match status" value="1"/>
</dbReference>
<protein>
    <recommendedName>
        <fullName evidence="5">SIAH-type domain-containing protein</fullName>
    </recommendedName>
</protein>
<evidence type="ECO:0000259" key="5">
    <source>
        <dbReference type="PROSITE" id="PS51081"/>
    </source>
</evidence>
<keyword evidence="2 4" id="KW-0863">Zinc-finger</keyword>
<evidence type="ECO:0000256" key="2">
    <source>
        <dbReference type="ARBA" id="ARBA00022771"/>
    </source>
</evidence>
<dbReference type="EMBL" id="JARBHB010000002">
    <property type="protein sequence ID" value="KAJ8892935.1"/>
    <property type="molecule type" value="Genomic_DNA"/>
</dbReference>
<keyword evidence="3" id="KW-0862">Zinc</keyword>
<reference evidence="6 7" key="1">
    <citation type="submission" date="2023-02" db="EMBL/GenBank/DDBJ databases">
        <title>LHISI_Scaffold_Assembly.</title>
        <authorList>
            <person name="Stuart O.P."/>
            <person name="Cleave R."/>
            <person name="Magrath M.J.L."/>
            <person name="Mikheyev A.S."/>
        </authorList>
    </citation>
    <scope>NUCLEOTIDE SEQUENCE [LARGE SCALE GENOMIC DNA]</scope>
    <source>
        <strain evidence="6">Daus_M_001</strain>
        <tissue evidence="6">Leg muscle</tissue>
    </source>
</reference>
<dbReference type="Proteomes" id="UP001159363">
    <property type="component" value="Chromosome 2"/>
</dbReference>
<keyword evidence="1" id="KW-0479">Metal-binding</keyword>
<sequence length="176" mass="20080">MERLSQSERLEHERTCPFSRNTCPIQSCLWQGDTAVFVQHITDAHQLTLLIGDSITIDISQFRAKMNLSDKKTRKYCVSLFCYSTIFTCKIYLQKKTLRMVFMKVCCSNRDTCGARRHFGASLDIRSSFKTLKGIMPISHCSKTAKELNVSCEGLLSPWKKTEESVKIAITIKPLS</sequence>
<evidence type="ECO:0000313" key="6">
    <source>
        <dbReference type="EMBL" id="KAJ8892935.1"/>
    </source>
</evidence>
<gene>
    <name evidence="6" type="ORF">PR048_005516</name>
</gene>
<dbReference type="InterPro" id="IPR013010">
    <property type="entry name" value="Znf_SIAH"/>
</dbReference>
<keyword evidence="7" id="KW-1185">Reference proteome</keyword>
<name>A0ABQ9I8C9_9NEOP</name>
<organism evidence="6 7">
    <name type="scientific">Dryococelus australis</name>
    <dbReference type="NCBI Taxonomy" id="614101"/>
    <lineage>
        <taxon>Eukaryota</taxon>
        <taxon>Metazoa</taxon>
        <taxon>Ecdysozoa</taxon>
        <taxon>Arthropoda</taxon>
        <taxon>Hexapoda</taxon>
        <taxon>Insecta</taxon>
        <taxon>Pterygota</taxon>
        <taxon>Neoptera</taxon>
        <taxon>Polyneoptera</taxon>
        <taxon>Phasmatodea</taxon>
        <taxon>Verophasmatodea</taxon>
        <taxon>Anareolatae</taxon>
        <taxon>Phasmatidae</taxon>
        <taxon>Eurycanthinae</taxon>
        <taxon>Dryococelus</taxon>
    </lineage>
</organism>
<dbReference type="PROSITE" id="PS51081">
    <property type="entry name" value="ZF_SIAH"/>
    <property type="match status" value="1"/>
</dbReference>
<comment type="caution">
    <text evidence="6">The sequence shown here is derived from an EMBL/GenBank/DDBJ whole genome shotgun (WGS) entry which is preliminary data.</text>
</comment>
<dbReference type="Gene3D" id="3.30.40.10">
    <property type="entry name" value="Zinc/RING finger domain, C3HC4 (zinc finger)"/>
    <property type="match status" value="1"/>
</dbReference>
<feature type="domain" description="SIAH-type" evidence="5">
    <location>
        <begin position="1"/>
        <end position="46"/>
    </location>
</feature>
<accession>A0ABQ9I8C9</accession>
<evidence type="ECO:0000256" key="4">
    <source>
        <dbReference type="PROSITE-ProRule" id="PRU00455"/>
    </source>
</evidence>